<name>A0A3L7A1J3_9MICO</name>
<protein>
    <recommendedName>
        <fullName evidence="4">LGFP repeat-containing protein</fullName>
    </recommendedName>
</protein>
<sequence>MPGVQSNTRARSIALFIIGLLVATIFVAAPLPASQTPSASAAGFNAGNIIDDAVFYNSNAMTEAGIQSFLNTKGASCKAGALCLKNYKVTTSNRAADAMCKAYSGASNETAARILYKVAQACGINPQVLLVMLEKEQSLVTMASPTQGRYNIAMGYGCPDFKLCDSQYFGLFNQVYKAGSQLIRYTNPPGTSNYFTWFGPGKTVPIQWHPNVSCGTGQVYVENKATASLYYYTPYQPNARALSAGWGTGDGCSAYGNRNFYNFFTSWFGSTRGTGVDASIAAYYDKNAGLLGAPLESAEIYADGGMGQRFTNYWVYRSPAGAVTKTTGRIGRDHAEAGGGGSDLGYPTGEYTKHSSGARSQSFQNGTYYWSSATGAIFTTGKMGAAHNEMGGADGSLGIPISTYQTIATVGRKQVFENGTMYWSPATGVRFVTGVIGREYHALGGPSGPLGFPAGDYRTAPNDGRSQVFENGTFYWSTGNGGHFMLSQFNEGYESQGGVTGPYGYPAGVATAYAGGGFGQALEAGAVYWSPSTGARLTTGVLGRLFTTLGGPNGVLGYPIGDYTHRADGGRSQAFQKGTIYWSPATGARYMLAEIGAGYAKLSGTGGDYGYPTQSTVSHEGGYSQQLQAGTAYWTSAAGTRLTTGKIASVYVGLGGPTGSLGYPTGDYVKNADGTRSQKFQNGTLFWSTARGVWRG</sequence>
<organism evidence="2 3">
    <name type="scientific">Mycetocola manganoxydans</name>
    <dbReference type="NCBI Taxonomy" id="699879"/>
    <lineage>
        <taxon>Bacteria</taxon>
        <taxon>Bacillati</taxon>
        <taxon>Actinomycetota</taxon>
        <taxon>Actinomycetes</taxon>
        <taxon>Micrococcales</taxon>
        <taxon>Microbacteriaceae</taxon>
        <taxon>Mycetocola</taxon>
    </lineage>
</organism>
<dbReference type="EMBL" id="RCUV01000001">
    <property type="protein sequence ID" value="RLP73888.1"/>
    <property type="molecule type" value="Genomic_DNA"/>
</dbReference>
<evidence type="ECO:0000313" key="2">
    <source>
        <dbReference type="EMBL" id="RLP73888.1"/>
    </source>
</evidence>
<dbReference type="Pfam" id="PF08310">
    <property type="entry name" value="LGFP"/>
    <property type="match status" value="7"/>
</dbReference>
<proteinExistence type="predicted"/>
<keyword evidence="3" id="KW-1185">Reference proteome</keyword>
<keyword evidence="1" id="KW-0472">Membrane</keyword>
<dbReference type="RefSeq" id="WP_121671439.1">
    <property type="nucleotide sequence ID" value="NZ_BMXM01000002.1"/>
</dbReference>
<dbReference type="InterPro" id="IPR013207">
    <property type="entry name" value="LGFP"/>
</dbReference>
<reference evidence="2 3" key="1">
    <citation type="submission" date="2018-10" db="EMBL/GenBank/DDBJ databases">
        <authorList>
            <person name="Li J."/>
        </authorList>
    </citation>
    <scope>NUCLEOTIDE SEQUENCE [LARGE SCALE GENOMIC DNA]</scope>
    <source>
        <strain evidence="2 3">CCTCC AB209002</strain>
    </source>
</reference>
<evidence type="ECO:0008006" key="4">
    <source>
        <dbReference type="Google" id="ProtNLM"/>
    </source>
</evidence>
<dbReference type="OrthoDB" id="9764271at2"/>
<dbReference type="Proteomes" id="UP000270299">
    <property type="component" value="Unassembled WGS sequence"/>
</dbReference>
<gene>
    <name evidence="2" type="ORF">D9V29_00900</name>
</gene>
<comment type="caution">
    <text evidence="2">The sequence shown here is derived from an EMBL/GenBank/DDBJ whole genome shotgun (WGS) entry which is preliminary data.</text>
</comment>
<dbReference type="AlphaFoldDB" id="A0A3L7A1J3"/>
<keyword evidence="1" id="KW-1133">Transmembrane helix</keyword>
<feature type="transmembrane region" description="Helical" evidence="1">
    <location>
        <begin position="12"/>
        <end position="31"/>
    </location>
</feature>
<keyword evidence="1" id="KW-0812">Transmembrane</keyword>
<accession>A0A3L7A1J3</accession>
<evidence type="ECO:0000256" key="1">
    <source>
        <dbReference type="SAM" id="Phobius"/>
    </source>
</evidence>
<evidence type="ECO:0000313" key="3">
    <source>
        <dbReference type="Proteomes" id="UP000270299"/>
    </source>
</evidence>